<evidence type="ECO:0000313" key="10">
    <source>
        <dbReference type="Proteomes" id="UP000289841"/>
    </source>
</evidence>
<dbReference type="Proteomes" id="UP000289841">
    <property type="component" value="Chromosome"/>
</dbReference>
<feature type="transmembrane region" description="Helical" evidence="7">
    <location>
        <begin position="9"/>
        <end position="30"/>
    </location>
</feature>
<feature type="transmembrane region" description="Helical" evidence="7">
    <location>
        <begin position="74"/>
        <end position="96"/>
    </location>
</feature>
<comment type="similarity">
    <text evidence="7">Belongs to the binding-protein-dependent transport system permease family.</text>
</comment>
<evidence type="ECO:0000256" key="6">
    <source>
        <dbReference type="ARBA" id="ARBA00023136"/>
    </source>
</evidence>
<evidence type="ECO:0000256" key="2">
    <source>
        <dbReference type="ARBA" id="ARBA00022448"/>
    </source>
</evidence>
<accession>A0A449BBL7</accession>
<feature type="transmembrane region" description="Helical" evidence="7">
    <location>
        <begin position="143"/>
        <end position="161"/>
    </location>
</feature>
<dbReference type="STRING" id="1278311.GCA_000428705_01285"/>
<dbReference type="AlphaFoldDB" id="A0A449BBL7"/>
<keyword evidence="4 7" id="KW-0812">Transmembrane</keyword>
<dbReference type="CDD" id="cd06261">
    <property type="entry name" value="TM_PBP2"/>
    <property type="match status" value="1"/>
</dbReference>
<dbReference type="InterPro" id="IPR000515">
    <property type="entry name" value="MetI-like"/>
</dbReference>
<dbReference type="GO" id="GO:0055085">
    <property type="term" value="P:transmembrane transport"/>
    <property type="evidence" value="ECO:0007669"/>
    <property type="project" value="InterPro"/>
</dbReference>
<dbReference type="Pfam" id="PF00528">
    <property type="entry name" value="BPD_transp_1"/>
    <property type="match status" value="1"/>
</dbReference>
<dbReference type="KEGG" id="aaxa:NCTC10138_00182"/>
<organism evidence="9 10">
    <name type="scientific">Haploplasma axanthum</name>
    <name type="common">Acholeplasma axanthum</name>
    <dbReference type="NCBI Taxonomy" id="29552"/>
    <lineage>
        <taxon>Bacteria</taxon>
        <taxon>Bacillati</taxon>
        <taxon>Mycoplasmatota</taxon>
        <taxon>Mollicutes</taxon>
        <taxon>Acholeplasmatales</taxon>
        <taxon>Acholeplasmataceae</taxon>
        <taxon>Haploplasma</taxon>
    </lineage>
</organism>
<keyword evidence="6 7" id="KW-0472">Membrane</keyword>
<dbReference type="PROSITE" id="PS50928">
    <property type="entry name" value="ABC_TM1"/>
    <property type="match status" value="1"/>
</dbReference>
<evidence type="ECO:0000313" key="9">
    <source>
        <dbReference type="EMBL" id="VEU79829.1"/>
    </source>
</evidence>
<dbReference type="EMBL" id="LR215048">
    <property type="protein sequence ID" value="VEU79829.1"/>
    <property type="molecule type" value="Genomic_DNA"/>
</dbReference>
<dbReference type="GO" id="GO:0005886">
    <property type="term" value="C:plasma membrane"/>
    <property type="evidence" value="ECO:0007669"/>
    <property type="project" value="UniProtKB-SubCell"/>
</dbReference>
<evidence type="ECO:0000256" key="1">
    <source>
        <dbReference type="ARBA" id="ARBA00004651"/>
    </source>
</evidence>
<evidence type="ECO:0000256" key="5">
    <source>
        <dbReference type="ARBA" id="ARBA00022989"/>
    </source>
</evidence>
<proteinExistence type="inferred from homology"/>
<gene>
    <name evidence="9" type="primary">ycjP_3</name>
    <name evidence="9" type="ORF">NCTC10138_00182</name>
</gene>
<dbReference type="InterPro" id="IPR035906">
    <property type="entry name" value="MetI-like_sf"/>
</dbReference>
<dbReference type="Gene3D" id="1.10.3720.10">
    <property type="entry name" value="MetI-like"/>
    <property type="match status" value="1"/>
</dbReference>
<dbReference type="PANTHER" id="PTHR43744:SF8">
    <property type="entry name" value="SN-GLYCEROL-3-PHOSPHATE TRANSPORT SYSTEM PERMEASE PROTEIN UGPE"/>
    <property type="match status" value="1"/>
</dbReference>
<feature type="domain" description="ABC transmembrane type-1" evidence="8">
    <location>
        <begin position="70"/>
        <end position="261"/>
    </location>
</feature>
<evidence type="ECO:0000256" key="7">
    <source>
        <dbReference type="RuleBase" id="RU363032"/>
    </source>
</evidence>
<comment type="subcellular location">
    <subcellularLocation>
        <location evidence="1 7">Cell membrane</location>
        <topology evidence="1 7">Multi-pass membrane protein</topology>
    </subcellularLocation>
</comment>
<dbReference type="OrthoDB" id="9784933at2"/>
<protein>
    <submittedName>
        <fullName evidence="9">Inner membrane ABC transporter permease protein ycjP</fullName>
    </submittedName>
</protein>
<feature type="transmembrane region" description="Helical" evidence="7">
    <location>
        <begin position="240"/>
        <end position="261"/>
    </location>
</feature>
<keyword evidence="10" id="KW-1185">Reference proteome</keyword>
<dbReference type="RefSeq" id="WP_026390750.1">
    <property type="nucleotide sequence ID" value="NZ_LR215048.1"/>
</dbReference>
<reference evidence="9 10" key="1">
    <citation type="submission" date="2019-01" db="EMBL/GenBank/DDBJ databases">
        <authorList>
            <consortium name="Pathogen Informatics"/>
        </authorList>
    </citation>
    <scope>NUCLEOTIDE SEQUENCE [LARGE SCALE GENOMIC DNA]</scope>
    <source>
        <strain evidence="9 10">NCTC10138</strain>
    </source>
</reference>
<sequence>MKKKYINIITYIVLSIWALITIYPFIWIVINSFKPSADILRNSFNLPFKNFTFSNYITAATGEYNIIRAYGNSLFISIIVVILVLLIAGLASFALARYNFKGKKIVYGFIIACMMFPIFSIIYPLHEILIKLGINGTRFGVVLPQVAGNVGFAVVILTGFMQQLPIEVEESAYIDGANVFQVLYHLVFPMAKPAFATTSIFVFLWSYNDLFLQMVVISDKDKMPISAILKEISSKYGTDFGLMAASVTLVIIPVLLVYILLQKHIIKGLTAGAIKG</sequence>
<evidence type="ECO:0000256" key="3">
    <source>
        <dbReference type="ARBA" id="ARBA00022475"/>
    </source>
</evidence>
<feature type="transmembrane region" description="Helical" evidence="7">
    <location>
        <begin position="182"/>
        <end position="205"/>
    </location>
</feature>
<keyword evidence="3" id="KW-1003">Cell membrane</keyword>
<dbReference type="SUPFAM" id="SSF161098">
    <property type="entry name" value="MetI-like"/>
    <property type="match status" value="1"/>
</dbReference>
<evidence type="ECO:0000259" key="8">
    <source>
        <dbReference type="PROSITE" id="PS50928"/>
    </source>
</evidence>
<keyword evidence="5 7" id="KW-1133">Transmembrane helix</keyword>
<keyword evidence="2 7" id="KW-0813">Transport</keyword>
<dbReference type="PANTHER" id="PTHR43744">
    <property type="entry name" value="ABC TRANSPORTER PERMEASE PROTEIN MG189-RELATED-RELATED"/>
    <property type="match status" value="1"/>
</dbReference>
<evidence type="ECO:0000256" key="4">
    <source>
        <dbReference type="ARBA" id="ARBA00022692"/>
    </source>
</evidence>
<name>A0A449BBL7_HAPAX</name>
<feature type="transmembrane region" description="Helical" evidence="7">
    <location>
        <begin position="105"/>
        <end position="123"/>
    </location>
</feature>